<organism evidence="1 2">
    <name type="scientific">Streptomyces bambusae</name>
    <dbReference type="NCBI Taxonomy" id="1550616"/>
    <lineage>
        <taxon>Bacteria</taxon>
        <taxon>Bacillati</taxon>
        <taxon>Actinomycetota</taxon>
        <taxon>Actinomycetes</taxon>
        <taxon>Kitasatosporales</taxon>
        <taxon>Streptomycetaceae</taxon>
        <taxon>Streptomyces</taxon>
    </lineage>
</organism>
<comment type="caution">
    <text evidence="1">The sequence shown here is derived from an EMBL/GenBank/DDBJ whole genome shotgun (WGS) entry which is preliminary data.</text>
</comment>
<keyword evidence="2" id="KW-1185">Reference proteome</keyword>
<dbReference type="EMBL" id="WTFF01000057">
    <property type="protein sequence ID" value="MBW5482408.1"/>
    <property type="molecule type" value="Genomic_DNA"/>
</dbReference>
<protein>
    <submittedName>
        <fullName evidence="1">Uncharacterized protein</fullName>
    </submittedName>
</protein>
<sequence length="57" mass="6165">MFDVLRPTTVTCSYCKAGPADGGVRTVCIGERSLSVTWHTADCPHLAADRILAERES</sequence>
<proteinExistence type="predicted"/>
<accession>A0ABS6Z3S2</accession>
<reference evidence="1 2" key="1">
    <citation type="submission" date="2019-12" db="EMBL/GenBank/DDBJ databases">
        <title>Genome sequence of Streptomyces bambusae.</title>
        <authorList>
            <person name="Bansal K."/>
            <person name="Choksket S."/>
            <person name="Korpole S."/>
            <person name="Patil P.B."/>
        </authorList>
    </citation>
    <scope>NUCLEOTIDE SEQUENCE [LARGE SCALE GENOMIC DNA]</scope>
    <source>
        <strain evidence="1 2">SK60</strain>
    </source>
</reference>
<name>A0ABS6Z3S2_9ACTN</name>
<dbReference type="Proteomes" id="UP000812013">
    <property type="component" value="Unassembled WGS sequence"/>
</dbReference>
<gene>
    <name evidence="1" type="ORF">GPJ59_11085</name>
</gene>
<dbReference type="RefSeq" id="WP_219666556.1">
    <property type="nucleotide sequence ID" value="NZ_WTFF01000057.1"/>
</dbReference>
<evidence type="ECO:0000313" key="2">
    <source>
        <dbReference type="Proteomes" id="UP000812013"/>
    </source>
</evidence>
<evidence type="ECO:0000313" key="1">
    <source>
        <dbReference type="EMBL" id="MBW5482408.1"/>
    </source>
</evidence>